<keyword evidence="3" id="KW-1185">Reference proteome</keyword>
<evidence type="ECO:0000256" key="1">
    <source>
        <dbReference type="SAM" id="Phobius"/>
    </source>
</evidence>
<keyword evidence="1" id="KW-0472">Membrane</keyword>
<comment type="caution">
    <text evidence="2">The sequence shown here is derived from an EMBL/GenBank/DDBJ whole genome shotgun (WGS) entry which is preliminary data.</text>
</comment>
<proteinExistence type="predicted"/>
<dbReference type="Proteomes" id="UP000023152">
    <property type="component" value="Unassembled WGS sequence"/>
</dbReference>
<protein>
    <submittedName>
        <fullName evidence="2">Uncharacterized protein</fullName>
    </submittedName>
</protein>
<feature type="transmembrane region" description="Helical" evidence="1">
    <location>
        <begin position="115"/>
        <end position="139"/>
    </location>
</feature>
<keyword evidence="1" id="KW-1133">Transmembrane helix</keyword>
<feature type="transmembrane region" description="Helical" evidence="1">
    <location>
        <begin position="76"/>
        <end position="95"/>
    </location>
</feature>
<feature type="transmembrane region" description="Helical" evidence="1">
    <location>
        <begin position="46"/>
        <end position="69"/>
    </location>
</feature>
<reference evidence="2 3" key="1">
    <citation type="journal article" date="2013" name="Curr. Biol.">
        <title>The Genome of the Foraminiferan Reticulomyxa filosa.</title>
        <authorList>
            <person name="Glockner G."/>
            <person name="Hulsmann N."/>
            <person name="Schleicher M."/>
            <person name="Noegel A.A."/>
            <person name="Eichinger L."/>
            <person name="Gallinger C."/>
            <person name="Pawlowski J."/>
            <person name="Sierra R."/>
            <person name="Euteneuer U."/>
            <person name="Pillet L."/>
            <person name="Moustafa A."/>
            <person name="Platzer M."/>
            <person name="Groth M."/>
            <person name="Szafranski K."/>
            <person name="Schliwa M."/>
        </authorList>
    </citation>
    <scope>NUCLEOTIDE SEQUENCE [LARGE SCALE GENOMIC DNA]</scope>
</reference>
<gene>
    <name evidence="2" type="ORF">RFI_15070</name>
</gene>
<organism evidence="2 3">
    <name type="scientific">Reticulomyxa filosa</name>
    <dbReference type="NCBI Taxonomy" id="46433"/>
    <lineage>
        <taxon>Eukaryota</taxon>
        <taxon>Sar</taxon>
        <taxon>Rhizaria</taxon>
        <taxon>Retaria</taxon>
        <taxon>Foraminifera</taxon>
        <taxon>Monothalamids</taxon>
        <taxon>Reticulomyxidae</taxon>
        <taxon>Reticulomyxa</taxon>
    </lineage>
</organism>
<keyword evidence="1" id="KW-0812">Transmembrane</keyword>
<dbReference type="AlphaFoldDB" id="X6N891"/>
<sequence length="165" mass="18911">MWKKKNMHYLTFFFFVAVKCKQEAPKRPPTKLSRFYLSFFTRAQEYYIFYVPIIASILYYFPATGYLFYRSPIVFGLTQFLGALASLLIPIGVIGKKKGIAGTLFLGKSHIDPRLALLIVCATVLAVYLSISGFSCTYFKYKKVIVRSQAQYTGKKKGKMFKNTI</sequence>
<accession>X6N891</accession>
<evidence type="ECO:0000313" key="3">
    <source>
        <dbReference type="Proteomes" id="UP000023152"/>
    </source>
</evidence>
<name>X6N891_RETFI</name>
<dbReference type="EMBL" id="ASPP01011014">
    <property type="protein sequence ID" value="ETO22133.1"/>
    <property type="molecule type" value="Genomic_DNA"/>
</dbReference>
<evidence type="ECO:0000313" key="2">
    <source>
        <dbReference type="EMBL" id="ETO22133.1"/>
    </source>
</evidence>